<dbReference type="InterPro" id="IPR011990">
    <property type="entry name" value="TPR-like_helical_dom_sf"/>
</dbReference>
<dbReference type="PROSITE" id="PS51375">
    <property type="entry name" value="PPR"/>
    <property type="match status" value="1"/>
</dbReference>
<dbReference type="InterPro" id="IPR002885">
    <property type="entry name" value="PPR_rpt"/>
</dbReference>
<dbReference type="AlphaFoldDB" id="A0A0M8MU42"/>
<evidence type="ECO:0008006" key="4">
    <source>
        <dbReference type="Google" id="ProtNLM"/>
    </source>
</evidence>
<dbReference type="Pfam" id="PF13812">
    <property type="entry name" value="PPR_3"/>
    <property type="match status" value="1"/>
</dbReference>
<dbReference type="OrthoDB" id="185373at2759"/>
<dbReference type="Gene3D" id="1.25.40.10">
    <property type="entry name" value="Tetratricopeptide repeat domain"/>
    <property type="match status" value="1"/>
</dbReference>
<name>A0A0M8MU42_9BASI</name>
<evidence type="ECO:0000313" key="2">
    <source>
        <dbReference type="EMBL" id="KOS13840.1"/>
    </source>
</evidence>
<reference evidence="2 3" key="1">
    <citation type="submission" date="2015-07" db="EMBL/GenBank/DDBJ databases">
        <title>Draft Genome Sequence of Malassezia furfur CBS1878 and Malassezia pachydermatis CBS1879.</title>
        <authorList>
            <person name="Triana S."/>
            <person name="Ohm R."/>
            <person name="Gonzalez A."/>
            <person name="DeCock H."/>
            <person name="Restrepo S."/>
            <person name="Celis A."/>
        </authorList>
    </citation>
    <scope>NUCLEOTIDE SEQUENCE [LARGE SCALE GENOMIC DNA]</scope>
    <source>
        <strain evidence="2 3">CBS 1879</strain>
    </source>
</reference>
<dbReference type="NCBIfam" id="TIGR00756">
    <property type="entry name" value="PPR"/>
    <property type="match status" value="1"/>
</dbReference>
<dbReference type="Proteomes" id="UP000037751">
    <property type="component" value="Unassembled WGS sequence"/>
</dbReference>
<dbReference type="PANTHER" id="PTHR47938">
    <property type="entry name" value="RESPIRATORY COMPLEX I CHAPERONE (CIA84), PUTATIVE (AFU_ORTHOLOGUE AFUA_2G06020)-RELATED"/>
    <property type="match status" value="1"/>
</dbReference>
<evidence type="ECO:0000256" key="1">
    <source>
        <dbReference type="PROSITE-ProRule" id="PRU00708"/>
    </source>
</evidence>
<dbReference type="VEuPathDB" id="FungiDB:Malapachy_1845"/>
<feature type="repeat" description="PPR" evidence="1">
    <location>
        <begin position="357"/>
        <end position="391"/>
    </location>
</feature>
<sequence>MLAQGAARYVTVVLQAAQVPGSERLPIKSTETVLTAWMGAWTILPPVPVEPTTLALAATWCGRRGLVDAALAFLHATCTSEADEVTRTHAVCGAIQALVRAARPNEGLALAQHVTGLDWGVAPSTNLGMEALPRHYVPLTGLLTATLLDCANALYSVGLARRVLEQAFMHNIRFNGYLCRALARMIMHSIEPHREEMSQLCRALARPIRWAGAPIARRSSMTRWLKLKKALVQLGFEDRVRVACLQSERRKRVSGRRSRTAGPSGRVETVLHGWSGFGYSSVSSASFAERLRLHAALRISNQARKVFRIMLKNGLTPHNLHVELMLRALCARYRKRGIREASWLVREALPAWHITPTVPMYTVLVRAFARTGNWRAATRELQDMQKHGLTPDTNLLDTVSARAAAVVHKRGMNMKLLSTTHDSIDVTNLGSVAQHFQLLMRQHAYLEAQKFYAQCLEQGMIPDYALRRRLKRSGHWLRTRVHDNKAERQAALALHAANTQASSHIQQTEMRARIQQRRQFRHELITLTHDLLSGRMEYHVRQVR</sequence>
<accession>A0A0M8MU42</accession>
<dbReference type="PANTHER" id="PTHR47938:SF35">
    <property type="entry name" value="PENTATRICOPEPTIDE REPEAT-CONTAINING PROTEIN 4, MITOCHONDRIAL-RELATED"/>
    <property type="match status" value="1"/>
</dbReference>
<dbReference type="RefSeq" id="XP_017991472.1">
    <property type="nucleotide sequence ID" value="XM_018136341.1"/>
</dbReference>
<dbReference type="STRING" id="77020.A0A0M8MU42"/>
<dbReference type="GeneID" id="28728216"/>
<evidence type="ECO:0000313" key="3">
    <source>
        <dbReference type="Proteomes" id="UP000037751"/>
    </source>
</evidence>
<organism evidence="2 3">
    <name type="scientific">Malassezia pachydermatis</name>
    <dbReference type="NCBI Taxonomy" id="77020"/>
    <lineage>
        <taxon>Eukaryota</taxon>
        <taxon>Fungi</taxon>
        <taxon>Dikarya</taxon>
        <taxon>Basidiomycota</taxon>
        <taxon>Ustilaginomycotina</taxon>
        <taxon>Malasseziomycetes</taxon>
        <taxon>Malasseziales</taxon>
        <taxon>Malasseziaceae</taxon>
        <taxon>Malassezia</taxon>
    </lineage>
</organism>
<gene>
    <name evidence="2" type="ORF">Malapachy_1845</name>
</gene>
<comment type="caution">
    <text evidence="2">The sequence shown here is derived from an EMBL/GenBank/DDBJ whole genome shotgun (WGS) entry which is preliminary data.</text>
</comment>
<proteinExistence type="predicted"/>
<dbReference type="EMBL" id="LGAV01000005">
    <property type="protein sequence ID" value="KOS13840.1"/>
    <property type="molecule type" value="Genomic_DNA"/>
</dbReference>
<protein>
    <recommendedName>
        <fullName evidence="4">Pentatricopeptide repeat-containing protein</fullName>
    </recommendedName>
</protein>
<dbReference type="GO" id="GO:0003729">
    <property type="term" value="F:mRNA binding"/>
    <property type="evidence" value="ECO:0007669"/>
    <property type="project" value="TreeGrafter"/>
</dbReference>
<keyword evidence="3" id="KW-1185">Reference proteome</keyword>